<dbReference type="SUPFAM" id="SSF56112">
    <property type="entry name" value="Protein kinase-like (PK-like)"/>
    <property type="match status" value="1"/>
</dbReference>
<dbReference type="PANTHER" id="PTHR24419">
    <property type="entry name" value="INTERLEUKIN-1 RECEPTOR-ASSOCIATED KINASE"/>
    <property type="match status" value="1"/>
</dbReference>
<dbReference type="GeneID" id="111594702"/>
<dbReference type="EC" id="2.7.11.1" evidence="5"/>
<dbReference type="InterPro" id="IPR011009">
    <property type="entry name" value="Kinase-like_dom_sf"/>
</dbReference>
<keyword evidence="12 21" id="KW-0418">Kinase</keyword>
<keyword evidence="14" id="KW-0206">Cytoskeleton</keyword>
<comment type="subcellular location">
    <subcellularLocation>
        <location evidence="4">Chromosome</location>
    </subcellularLocation>
    <subcellularLocation>
        <location evidence="3">Cytoplasm</location>
        <location evidence="3">Cytoskeleton</location>
        <location evidence="3">Spindle</location>
    </subcellularLocation>
    <subcellularLocation>
        <location evidence="2">Nucleus</location>
    </subcellularLocation>
</comment>
<evidence type="ECO:0000256" key="17">
    <source>
        <dbReference type="ARBA" id="ARBA00048679"/>
    </source>
</evidence>
<dbReference type="GO" id="GO:0072354">
    <property type="term" value="F:histone H3T3 kinase activity"/>
    <property type="evidence" value="ECO:0007669"/>
    <property type="project" value="TreeGrafter"/>
</dbReference>
<evidence type="ECO:0000256" key="3">
    <source>
        <dbReference type="ARBA" id="ARBA00004186"/>
    </source>
</evidence>
<sequence>MDHTLPEDAWKDSFDRLLDPIPKLRELNVIKKKVRLSFNMDSSVENSNPNVLNINDCSLPNVRNNLTAAGDKLNIKNSISTPCAKNLSVNIFHCALSPIIGMKLDGLLPTEDHRADIIDREKLDQPRGGKQVCFNVNTIDSETSMESSSILQSVHALKARRASNKQARSSLVLLPGKWRKSLHTWQRTTQNISGRKSSNLCVEPRDITLKNLRAVPRNSRKSLHTNRNSEHDLEINFEAEVLKYCGQSSPLKFSTAYTATKMLDACKIGEGVYGEVFKYTPKNKTKMNLVLKVLPIEGTALVNEEVQKTYEQILPEIIISREMSALRINETNSTSGFVDIYNVSLVKGKYPKHLIGLWEDYDEEKESENDNPTMFTDSQLFIVLELKFAGTDMSKFVFLNAEQAYFALQQVVLTLAVGEEAFQFEHRDLHWGNILIEKTKKKFIDFKLRGKQLSVETKGIQITIIDYTLSRITVSECCHYNDLSQDDDLFVATGDYQYEVYRMMREELKNNWSSYSPKTNVQWLSYINSKLINGVNYKSITTKAHKNYFEKLKDFNKIILNFASAVECGQYLHSIN</sequence>
<protein>
    <recommendedName>
        <fullName evidence="5">non-specific serine/threonine protein kinase</fullName>
        <ecNumber evidence="5">2.7.11.1</ecNumber>
    </recommendedName>
</protein>
<evidence type="ECO:0000256" key="18">
    <source>
        <dbReference type="PROSITE-ProRule" id="PRU10141"/>
    </source>
</evidence>
<evidence type="ECO:0000256" key="8">
    <source>
        <dbReference type="ARBA" id="ARBA00022527"/>
    </source>
</evidence>
<proteinExistence type="predicted"/>
<evidence type="ECO:0000313" key="21">
    <source>
        <dbReference type="RefSeq" id="XP_023163891.2"/>
    </source>
</evidence>
<dbReference type="InterPro" id="IPR000719">
    <property type="entry name" value="Prot_kinase_dom"/>
</dbReference>
<dbReference type="OMA" id="CHYNDLS"/>
<keyword evidence="10" id="KW-0808">Transferase</keyword>
<dbReference type="InterPro" id="IPR017441">
    <property type="entry name" value="Protein_kinase_ATP_BS"/>
</dbReference>
<dbReference type="InterPro" id="IPR024604">
    <property type="entry name" value="GSG2_C"/>
</dbReference>
<dbReference type="FunFam" id="1.10.510.10:FF:000401">
    <property type="entry name" value="serine/threonine-protein kinase haspin"/>
    <property type="match status" value="1"/>
</dbReference>
<dbReference type="PROSITE" id="PS00107">
    <property type="entry name" value="PROTEIN_KINASE_ATP"/>
    <property type="match status" value="1"/>
</dbReference>
<dbReference type="CTD" id="83903"/>
<keyword evidence="6" id="KW-0158">Chromosome</keyword>
<evidence type="ECO:0000256" key="7">
    <source>
        <dbReference type="ARBA" id="ARBA00022490"/>
    </source>
</evidence>
<dbReference type="Gene3D" id="3.30.200.20">
    <property type="entry name" value="Phosphorylase Kinase, domain 1"/>
    <property type="match status" value="1"/>
</dbReference>
<evidence type="ECO:0000259" key="19">
    <source>
        <dbReference type="PROSITE" id="PS50011"/>
    </source>
</evidence>
<keyword evidence="7" id="KW-0963">Cytoplasm</keyword>
<keyword evidence="8" id="KW-0723">Serine/threonine-protein kinase</keyword>
<evidence type="ECO:0000256" key="11">
    <source>
        <dbReference type="ARBA" id="ARBA00022741"/>
    </source>
</evidence>
<dbReference type="GO" id="GO:0005524">
    <property type="term" value="F:ATP binding"/>
    <property type="evidence" value="ECO:0007669"/>
    <property type="project" value="UniProtKB-UniRule"/>
</dbReference>
<evidence type="ECO:0000313" key="20">
    <source>
        <dbReference type="Proteomes" id="UP000504633"/>
    </source>
</evidence>
<evidence type="ECO:0000256" key="16">
    <source>
        <dbReference type="ARBA" id="ARBA00047899"/>
    </source>
</evidence>
<dbReference type="GO" id="GO:0005694">
    <property type="term" value="C:chromosome"/>
    <property type="evidence" value="ECO:0007669"/>
    <property type="project" value="UniProtKB-SubCell"/>
</dbReference>
<dbReference type="PROSITE" id="PS50011">
    <property type="entry name" value="PROTEIN_KINASE_DOM"/>
    <property type="match status" value="1"/>
</dbReference>
<keyword evidence="11 18" id="KW-0547">Nucleotide-binding</keyword>
<evidence type="ECO:0000256" key="5">
    <source>
        <dbReference type="ARBA" id="ARBA00012513"/>
    </source>
</evidence>
<keyword evidence="15" id="KW-0539">Nucleus</keyword>
<comment type="catalytic activity">
    <reaction evidence="17">
        <text>L-seryl-[protein] + ATP = O-phospho-L-seryl-[protein] + ADP + H(+)</text>
        <dbReference type="Rhea" id="RHEA:17989"/>
        <dbReference type="Rhea" id="RHEA-COMP:9863"/>
        <dbReference type="Rhea" id="RHEA-COMP:11604"/>
        <dbReference type="ChEBI" id="CHEBI:15378"/>
        <dbReference type="ChEBI" id="CHEBI:29999"/>
        <dbReference type="ChEBI" id="CHEBI:30616"/>
        <dbReference type="ChEBI" id="CHEBI:83421"/>
        <dbReference type="ChEBI" id="CHEBI:456216"/>
        <dbReference type="EC" id="2.7.11.1"/>
    </reaction>
</comment>
<evidence type="ECO:0000256" key="1">
    <source>
        <dbReference type="ARBA" id="ARBA00001946"/>
    </source>
</evidence>
<dbReference type="FunFam" id="3.30.200.20:FF:000409">
    <property type="entry name" value="serine/threonine-protein kinase haspin"/>
    <property type="match status" value="1"/>
</dbReference>
<keyword evidence="13 18" id="KW-0067">ATP-binding</keyword>
<dbReference type="OrthoDB" id="21018at2759"/>
<comment type="cofactor">
    <cofactor evidence="1">
        <name>Mg(2+)</name>
        <dbReference type="ChEBI" id="CHEBI:18420"/>
    </cofactor>
</comment>
<reference evidence="21" key="1">
    <citation type="submission" date="2025-08" db="UniProtKB">
        <authorList>
            <consortium name="RefSeq"/>
        </authorList>
    </citation>
    <scope>IDENTIFICATION</scope>
    <source>
        <strain evidence="21">15085-1641.00</strain>
        <tissue evidence="21">Whole body</tissue>
    </source>
</reference>
<evidence type="ECO:0000256" key="2">
    <source>
        <dbReference type="ARBA" id="ARBA00004123"/>
    </source>
</evidence>
<dbReference type="GO" id="GO:0010564">
    <property type="term" value="P:regulation of cell cycle process"/>
    <property type="evidence" value="ECO:0007669"/>
    <property type="project" value="UniProtKB-ARBA"/>
</dbReference>
<comment type="catalytic activity">
    <reaction evidence="16">
        <text>L-threonyl-[protein] + ATP = O-phospho-L-threonyl-[protein] + ADP + H(+)</text>
        <dbReference type="Rhea" id="RHEA:46608"/>
        <dbReference type="Rhea" id="RHEA-COMP:11060"/>
        <dbReference type="Rhea" id="RHEA-COMP:11605"/>
        <dbReference type="ChEBI" id="CHEBI:15378"/>
        <dbReference type="ChEBI" id="CHEBI:30013"/>
        <dbReference type="ChEBI" id="CHEBI:30616"/>
        <dbReference type="ChEBI" id="CHEBI:61977"/>
        <dbReference type="ChEBI" id="CHEBI:456216"/>
        <dbReference type="EC" id="2.7.11.1"/>
    </reaction>
</comment>
<evidence type="ECO:0000256" key="4">
    <source>
        <dbReference type="ARBA" id="ARBA00004286"/>
    </source>
</evidence>
<dbReference type="AlphaFoldDB" id="A0A6J1LCR3"/>
<feature type="domain" description="Protein kinase" evidence="19">
    <location>
        <begin position="262"/>
        <end position="576"/>
    </location>
</feature>
<dbReference type="Gene3D" id="1.10.510.10">
    <property type="entry name" value="Transferase(Phosphotransferase) domain 1"/>
    <property type="match status" value="1"/>
</dbReference>
<evidence type="ECO:0000256" key="12">
    <source>
        <dbReference type="ARBA" id="ARBA00022777"/>
    </source>
</evidence>
<dbReference type="KEGG" id="dhe:111594702"/>
<dbReference type="GO" id="GO:0000278">
    <property type="term" value="P:mitotic cell cycle"/>
    <property type="evidence" value="ECO:0007669"/>
    <property type="project" value="TreeGrafter"/>
</dbReference>
<gene>
    <name evidence="21" type="primary">LOC111594702</name>
</gene>
<evidence type="ECO:0000256" key="13">
    <source>
        <dbReference type="ARBA" id="ARBA00022840"/>
    </source>
</evidence>
<evidence type="ECO:0000256" key="14">
    <source>
        <dbReference type="ARBA" id="ARBA00023212"/>
    </source>
</evidence>
<dbReference type="GO" id="GO:0035556">
    <property type="term" value="P:intracellular signal transduction"/>
    <property type="evidence" value="ECO:0007669"/>
    <property type="project" value="TreeGrafter"/>
</dbReference>
<dbReference type="RefSeq" id="XP_023163891.2">
    <property type="nucleotide sequence ID" value="XM_023308123.2"/>
</dbReference>
<dbReference type="GO" id="GO:0005819">
    <property type="term" value="C:spindle"/>
    <property type="evidence" value="ECO:0007669"/>
    <property type="project" value="UniProtKB-SubCell"/>
</dbReference>
<dbReference type="Proteomes" id="UP000504633">
    <property type="component" value="Unplaced"/>
</dbReference>
<name>A0A6J1LCR3_DROHY</name>
<feature type="binding site" evidence="18">
    <location>
        <position position="292"/>
    </location>
    <ligand>
        <name>ATP</name>
        <dbReference type="ChEBI" id="CHEBI:30616"/>
    </ligand>
</feature>
<evidence type="ECO:0000256" key="9">
    <source>
        <dbReference type="ARBA" id="ARBA00022553"/>
    </source>
</evidence>
<dbReference type="PANTHER" id="PTHR24419:SF18">
    <property type="entry name" value="SERINE_THREONINE-PROTEIN KINASE HASPIN"/>
    <property type="match status" value="1"/>
</dbReference>
<evidence type="ECO:0000256" key="6">
    <source>
        <dbReference type="ARBA" id="ARBA00022454"/>
    </source>
</evidence>
<accession>A0A6J1LCR3</accession>
<keyword evidence="9" id="KW-0597">Phosphoprotein</keyword>
<dbReference type="GO" id="GO:0005737">
    <property type="term" value="C:cytoplasm"/>
    <property type="evidence" value="ECO:0007669"/>
    <property type="project" value="TreeGrafter"/>
</dbReference>
<dbReference type="Pfam" id="PF12330">
    <property type="entry name" value="Haspin_kinase"/>
    <property type="match status" value="1"/>
</dbReference>
<keyword evidence="20" id="KW-1185">Reference proteome</keyword>
<dbReference type="GO" id="GO:0005634">
    <property type="term" value="C:nucleus"/>
    <property type="evidence" value="ECO:0007669"/>
    <property type="project" value="UniProtKB-SubCell"/>
</dbReference>
<evidence type="ECO:0000256" key="10">
    <source>
        <dbReference type="ARBA" id="ARBA00022679"/>
    </source>
</evidence>
<evidence type="ECO:0000256" key="15">
    <source>
        <dbReference type="ARBA" id="ARBA00023242"/>
    </source>
</evidence>
<dbReference type="SMART" id="SM01331">
    <property type="entry name" value="DUF3635"/>
    <property type="match status" value="1"/>
</dbReference>
<organism evidence="20 21">
    <name type="scientific">Drosophila hydei</name>
    <name type="common">Fruit fly</name>
    <dbReference type="NCBI Taxonomy" id="7224"/>
    <lineage>
        <taxon>Eukaryota</taxon>
        <taxon>Metazoa</taxon>
        <taxon>Ecdysozoa</taxon>
        <taxon>Arthropoda</taxon>
        <taxon>Hexapoda</taxon>
        <taxon>Insecta</taxon>
        <taxon>Pterygota</taxon>
        <taxon>Neoptera</taxon>
        <taxon>Endopterygota</taxon>
        <taxon>Diptera</taxon>
        <taxon>Brachycera</taxon>
        <taxon>Muscomorpha</taxon>
        <taxon>Ephydroidea</taxon>
        <taxon>Drosophilidae</taxon>
        <taxon>Drosophila</taxon>
    </lineage>
</organism>